<dbReference type="RefSeq" id="XP_040790157.1">
    <property type="nucleotide sequence ID" value="XM_040938564.1"/>
</dbReference>
<organism evidence="1 2">
    <name type="scientific">Cucurbitaria berberidis CBS 394.84</name>
    <dbReference type="NCBI Taxonomy" id="1168544"/>
    <lineage>
        <taxon>Eukaryota</taxon>
        <taxon>Fungi</taxon>
        <taxon>Dikarya</taxon>
        <taxon>Ascomycota</taxon>
        <taxon>Pezizomycotina</taxon>
        <taxon>Dothideomycetes</taxon>
        <taxon>Pleosporomycetidae</taxon>
        <taxon>Pleosporales</taxon>
        <taxon>Pleosporineae</taxon>
        <taxon>Cucurbitariaceae</taxon>
        <taxon>Cucurbitaria</taxon>
    </lineage>
</organism>
<evidence type="ECO:0000313" key="1">
    <source>
        <dbReference type="EMBL" id="KAF1847594.1"/>
    </source>
</evidence>
<gene>
    <name evidence="1" type="ORF">K460DRAFT_61313</name>
</gene>
<accession>A0A9P4LAW1</accession>
<comment type="caution">
    <text evidence="1">The sequence shown here is derived from an EMBL/GenBank/DDBJ whole genome shotgun (WGS) entry which is preliminary data.</text>
</comment>
<sequence>MQCLAQAGGMSPTNPKGEIQLTLWKIHDFCNTAHPNLYDLLVRLLAFMKAASQPKTFSVIPPRLSAVTTFANRFMPTPGMNSPSTVPVGFTRPGGGSGSGEGAALSWWESTLSPGMPVPTEYLAQLPPNWPYTAYGVARQSGMVTSWALVQPNASSSLQSTVAWVYHSVLWNPRPLFTPSDAIAAASGKLYNPLLEGWTHAFQDAQTAAVRAATTPAPLTQSPALLLTSGETGPRIESSSLSTIVDGGQTSLLARGMRAAVTTTIVEPKMTSASVPVTTVRESVPSAVWEELQSIQSRFGR</sequence>
<dbReference type="AlphaFoldDB" id="A0A9P4LAW1"/>
<evidence type="ECO:0000313" key="2">
    <source>
        <dbReference type="Proteomes" id="UP000800039"/>
    </source>
</evidence>
<dbReference type="GeneID" id="63855820"/>
<dbReference type="OrthoDB" id="3683299at2759"/>
<dbReference type="EMBL" id="ML976615">
    <property type="protein sequence ID" value="KAF1847594.1"/>
    <property type="molecule type" value="Genomic_DNA"/>
</dbReference>
<proteinExistence type="predicted"/>
<dbReference type="Proteomes" id="UP000800039">
    <property type="component" value="Unassembled WGS sequence"/>
</dbReference>
<keyword evidence="2" id="KW-1185">Reference proteome</keyword>
<reference evidence="1" key="1">
    <citation type="submission" date="2020-01" db="EMBL/GenBank/DDBJ databases">
        <authorList>
            <consortium name="DOE Joint Genome Institute"/>
            <person name="Haridas S."/>
            <person name="Albert R."/>
            <person name="Binder M."/>
            <person name="Bloem J."/>
            <person name="Labutti K."/>
            <person name="Salamov A."/>
            <person name="Andreopoulos B."/>
            <person name="Baker S.E."/>
            <person name="Barry K."/>
            <person name="Bills G."/>
            <person name="Bluhm B.H."/>
            <person name="Cannon C."/>
            <person name="Castanera R."/>
            <person name="Culley D.E."/>
            <person name="Daum C."/>
            <person name="Ezra D."/>
            <person name="Gonzalez J.B."/>
            <person name="Henrissat B."/>
            <person name="Kuo A."/>
            <person name="Liang C."/>
            <person name="Lipzen A."/>
            <person name="Lutzoni F."/>
            <person name="Magnuson J."/>
            <person name="Mondo S."/>
            <person name="Nolan M."/>
            <person name="Ohm R."/>
            <person name="Pangilinan J."/>
            <person name="Park H.-J."/>
            <person name="Ramirez L."/>
            <person name="Alfaro M."/>
            <person name="Sun H."/>
            <person name="Tritt A."/>
            <person name="Yoshinaga Y."/>
            <person name="Zwiers L.-H."/>
            <person name="Turgeon B.G."/>
            <person name="Goodwin S.B."/>
            <person name="Spatafora J.W."/>
            <person name="Crous P.W."/>
            <person name="Grigoriev I.V."/>
        </authorList>
    </citation>
    <scope>NUCLEOTIDE SEQUENCE</scope>
    <source>
        <strain evidence="1">CBS 394.84</strain>
    </source>
</reference>
<name>A0A9P4LAW1_9PLEO</name>
<protein>
    <submittedName>
        <fullName evidence="1">Uncharacterized protein</fullName>
    </submittedName>
</protein>